<comment type="similarity">
    <text evidence="1">Belongs to the EamA transporter family.</text>
</comment>
<sequence length="295" mass="29337">MTTPSARSGALLALGAMSCVQLGLAASVGLLQVLPPAGVAALRLVWAGLLLLVIVRPRPSSFTRSSFGAAVGLGVVTAGLTMLFMAAVARIPLGTASAIEFLGPLGVAVLRGRRGALAWPVLAGAGVVLLTEPWHGGADLVGVGFALAAAGCWAGYILLTQRVGDSVTGLQGLAVSMPVAGLVSAAAAGLLVPDLTAVLTWPVALTGLGLALLLPVVPFTLEMLALRRLAAGAFGTLMALEPAIALLVGAVVLGQLPTWVAVVGIVLVVTAGIGAARSGDRGPDRPAEAREPSPV</sequence>
<dbReference type="SUPFAM" id="SSF103481">
    <property type="entry name" value="Multidrug resistance efflux transporter EmrE"/>
    <property type="match status" value="2"/>
</dbReference>
<accession>A0ABU8MS87</accession>
<organism evidence="5 6">
    <name type="scientific">Actinomycetospora aurantiaca</name>
    <dbReference type="NCBI Taxonomy" id="3129233"/>
    <lineage>
        <taxon>Bacteria</taxon>
        <taxon>Bacillati</taxon>
        <taxon>Actinomycetota</taxon>
        <taxon>Actinomycetes</taxon>
        <taxon>Pseudonocardiales</taxon>
        <taxon>Pseudonocardiaceae</taxon>
        <taxon>Actinomycetospora</taxon>
    </lineage>
</organism>
<feature type="region of interest" description="Disordered" evidence="2">
    <location>
        <begin position="276"/>
        <end position="295"/>
    </location>
</feature>
<protein>
    <submittedName>
        <fullName evidence="5">EamA family transporter</fullName>
    </submittedName>
</protein>
<evidence type="ECO:0000313" key="6">
    <source>
        <dbReference type="Proteomes" id="UP001385809"/>
    </source>
</evidence>
<dbReference type="EMBL" id="JBBEGN010000011">
    <property type="protein sequence ID" value="MEJ2870184.1"/>
    <property type="molecule type" value="Genomic_DNA"/>
</dbReference>
<feature type="transmembrane region" description="Helical" evidence="3">
    <location>
        <begin position="35"/>
        <end position="55"/>
    </location>
</feature>
<feature type="transmembrane region" description="Helical" evidence="3">
    <location>
        <begin position="259"/>
        <end position="276"/>
    </location>
</feature>
<feature type="transmembrane region" description="Helical" evidence="3">
    <location>
        <begin position="171"/>
        <end position="192"/>
    </location>
</feature>
<dbReference type="PROSITE" id="PS51257">
    <property type="entry name" value="PROKAR_LIPOPROTEIN"/>
    <property type="match status" value="1"/>
</dbReference>
<evidence type="ECO:0000256" key="1">
    <source>
        <dbReference type="ARBA" id="ARBA00007362"/>
    </source>
</evidence>
<dbReference type="InterPro" id="IPR037185">
    <property type="entry name" value="EmrE-like"/>
</dbReference>
<evidence type="ECO:0000256" key="2">
    <source>
        <dbReference type="SAM" id="MobiDB-lite"/>
    </source>
</evidence>
<dbReference type="RefSeq" id="WP_337696750.1">
    <property type="nucleotide sequence ID" value="NZ_JBBEGN010000011.1"/>
</dbReference>
<feature type="transmembrane region" description="Helical" evidence="3">
    <location>
        <begin position="198"/>
        <end position="217"/>
    </location>
</feature>
<keyword evidence="3" id="KW-0472">Membrane</keyword>
<keyword evidence="6" id="KW-1185">Reference proteome</keyword>
<feature type="transmembrane region" description="Helical" evidence="3">
    <location>
        <begin position="117"/>
        <end position="134"/>
    </location>
</feature>
<comment type="caution">
    <text evidence="5">The sequence shown here is derived from an EMBL/GenBank/DDBJ whole genome shotgun (WGS) entry which is preliminary data.</text>
</comment>
<evidence type="ECO:0000259" key="4">
    <source>
        <dbReference type="Pfam" id="PF00892"/>
    </source>
</evidence>
<feature type="transmembrane region" description="Helical" evidence="3">
    <location>
        <begin position="93"/>
        <end position="110"/>
    </location>
</feature>
<feature type="compositionally biased region" description="Basic and acidic residues" evidence="2">
    <location>
        <begin position="278"/>
        <end position="295"/>
    </location>
</feature>
<feature type="transmembrane region" description="Helical" evidence="3">
    <location>
        <begin position="140"/>
        <end position="159"/>
    </location>
</feature>
<name>A0ABU8MS87_9PSEU</name>
<evidence type="ECO:0000256" key="3">
    <source>
        <dbReference type="SAM" id="Phobius"/>
    </source>
</evidence>
<keyword evidence="3" id="KW-0812">Transmembrane</keyword>
<evidence type="ECO:0000313" key="5">
    <source>
        <dbReference type="EMBL" id="MEJ2870184.1"/>
    </source>
</evidence>
<reference evidence="5 6" key="1">
    <citation type="submission" date="2024-03" db="EMBL/GenBank/DDBJ databases">
        <title>Actinomycetospora sp. OC33-EN08, a novel actinomycete isolated from wild orchid (Aerides multiflora).</title>
        <authorList>
            <person name="Suriyachadkun C."/>
        </authorList>
    </citation>
    <scope>NUCLEOTIDE SEQUENCE [LARGE SCALE GENOMIC DNA]</scope>
    <source>
        <strain evidence="5 6">OC33-EN08</strain>
    </source>
</reference>
<proteinExistence type="inferred from homology"/>
<dbReference type="Pfam" id="PF00892">
    <property type="entry name" value="EamA"/>
    <property type="match status" value="1"/>
</dbReference>
<gene>
    <name evidence="5" type="ORF">WCD74_20610</name>
</gene>
<feature type="transmembrane region" description="Helical" evidence="3">
    <location>
        <begin position="229"/>
        <end position="253"/>
    </location>
</feature>
<feature type="domain" description="EamA" evidence="4">
    <location>
        <begin position="141"/>
        <end position="271"/>
    </location>
</feature>
<feature type="transmembrane region" description="Helical" evidence="3">
    <location>
        <begin position="67"/>
        <end position="87"/>
    </location>
</feature>
<dbReference type="Proteomes" id="UP001385809">
    <property type="component" value="Unassembled WGS sequence"/>
</dbReference>
<dbReference type="InterPro" id="IPR000620">
    <property type="entry name" value="EamA_dom"/>
</dbReference>
<keyword evidence="3" id="KW-1133">Transmembrane helix</keyword>